<comment type="caution">
    <text evidence="2">The sequence shown here is derived from an EMBL/GenBank/DDBJ whole genome shotgun (WGS) entry which is preliminary data.</text>
</comment>
<evidence type="ECO:0008006" key="4">
    <source>
        <dbReference type="Google" id="ProtNLM"/>
    </source>
</evidence>
<dbReference type="Proteomes" id="UP001306950">
    <property type="component" value="Unassembled WGS sequence"/>
</dbReference>
<evidence type="ECO:0000313" key="2">
    <source>
        <dbReference type="EMBL" id="MEF2966816.1"/>
    </source>
</evidence>
<keyword evidence="1" id="KW-0812">Transmembrane</keyword>
<keyword evidence="3" id="KW-1185">Reference proteome</keyword>
<keyword evidence="1" id="KW-1133">Transmembrane helix</keyword>
<protein>
    <recommendedName>
        <fullName evidence="4">Phage holin</fullName>
    </recommendedName>
</protein>
<feature type="transmembrane region" description="Helical" evidence="1">
    <location>
        <begin position="12"/>
        <end position="33"/>
    </location>
</feature>
<reference evidence="2 3" key="1">
    <citation type="submission" date="2024-02" db="EMBL/GenBank/DDBJ databases">
        <title>A nitrogen-fixing paenibacillus bacterium.</title>
        <authorList>
            <person name="Zhang W.L."/>
            <person name="Chen S.F."/>
        </authorList>
    </citation>
    <scope>NUCLEOTIDE SEQUENCE [LARGE SCALE GENOMIC DNA]</scope>
    <source>
        <strain evidence="2 3">M1</strain>
    </source>
</reference>
<evidence type="ECO:0000313" key="3">
    <source>
        <dbReference type="Proteomes" id="UP001306950"/>
    </source>
</evidence>
<dbReference type="EMBL" id="JAZHPZ010000005">
    <property type="protein sequence ID" value="MEF2966816.1"/>
    <property type="molecule type" value="Genomic_DNA"/>
</dbReference>
<sequence length="70" mass="7913">MIVIKAFKHWAVKMLVFIALFQILFFLLKNVLFNSIHLAVNYENVVQMVSAAVIVLVAALLTSYLTNNDS</sequence>
<dbReference type="RefSeq" id="WP_331847025.1">
    <property type="nucleotide sequence ID" value="NZ_JAZHPZ010000005.1"/>
</dbReference>
<evidence type="ECO:0000256" key="1">
    <source>
        <dbReference type="SAM" id="Phobius"/>
    </source>
</evidence>
<keyword evidence="1" id="KW-0472">Membrane</keyword>
<name>A0ABU7VST4_9BACL</name>
<feature type="transmembrane region" description="Helical" evidence="1">
    <location>
        <begin position="45"/>
        <end position="65"/>
    </location>
</feature>
<proteinExistence type="predicted"/>
<gene>
    <name evidence="2" type="ORF">V3851_13320</name>
</gene>
<organism evidence="2 3">
    <name type="scientific">Paenibacillus haidiansis</name>
    <dbReference type="NCBI Taxonomy" id="1574488"/>
    <lineage>
        <taxon>Bacteria</taxon>
        <taxon>Bacillati</taxon>
        <taxon>Bacillota</taxon>
        <taxon>Bacilli</taxon>
        <taxon>Bacillales</taxon>
        <taxon>Paenibacillaceae</taxon>
        <taxon>Paenibacillus</taxon>
    </lineage>
</organism>
<accession>A0ABU7VST4</accession>